<dbReference type="AlphaFoldDB" id="A0A0A9E2B9"/>
<accession>A0A0A9E2B9</accession>
<name>A0A0A9E2B9_ARUDO</name>
<reference evidence="1" key="1">
    <citation type="submission" date="2014-09" db="EMBL/GenBank/DDBJ databases">
        <authorList>
            <person name="Magalhaes I.L.F."/>
            <person name="Oliveira U."/>
            <person name="Santos F.R."/>
            <person name="Vidigal T.H.D.A."/>
            <person name="Brescovit A.D."/>
            <person name="Santos A.J."/>
        </authorList>
    </citation>
    <scope>NUCLEOTIDE SEQUENCE</scope>
    <source>
        <tissue evidence="1">Shoot tissue taken approximately 20 cm above the soil surface</tissue>
    </source>
</reference>
<dbReference type="EMBL" id="GBRH01207798">
    <property type="protein sequence ID" value="JAD90097.1"/>
    <property type="molecule type" value="Transcribed_RNA"/>
</dbReference>
<organism evidence="1">
    <name type="scientific">Arundo donax</name>
    <name type="common">Giant reed</name>
    <name type="synonym">Donax arundinaceus</name>
    <dbReference type="NCBI Taxonomy" id="35708"/>
    <lineage>
        <taxon>Eukaryota</taxon>
        <taxon>Viridiplantae</taxon>
        <taxon>Streptophyta</taxon>
        <taxon>Embryophyta</taxon>
        <taxon>Tracheophyta</taxon>
        <taxon>Spermatophyta</taxon>
        <taxon>Magnoliopsida</taxon>
        <taxon>Liliopsida</taxon>
        <taxon>Poales</taxon>
        <taxon>Poaceae</taxon>
        <taxon>PACMAD clade</taxon>
        <taxon>Arundinoideae</taxon>
        <taxon>Arundineae</taxon>
        <taxon>Arundo</taxon>
    </lineage>
</organism>
<proteinExistence type="predicted"/>
<sequence length="88" mass="10385">MEDPFCHSKSTRFGKTMQNGISGDNIWNNAFALHNLISLNCFQRLARFSIVINEKYMCIDIWSRTMNIHMVEEIQSTVKHISFQEPRY</sequence>
<evidence type="ECO:0000313" key="1">
    <source>
        <dbReference type="EMBL" id="JAD90097.1"/>
    </source>
</evidence>
<protein>
    <submittedName>
        <fullName evidence="1">Uncharacterized protein</fullName>
    </submittedName>
</protein>
<reference evidence="1" key="2">
    <citation type="journal article" date="2015" name="Data Brief">
        <title>Shoot transcriptome of the giant reed, Arundo donax.</title>
        <authorList>
            <person name="Barrero R.A."/>
            <person name="Guerrero F.D."/>
            <person name="Moolhuijzen P."/>
            <person name="Goolsby J.A."/>
            <person name="Tidwell J."/>
            <person name="Bellgard S.E."/>
            <person name="Bellgard M.I."/>
        </authorList>
    </citation>
    <scope>NUCLEOTIDE SEQUENCE</scope>
    <source>
        <tissue evidence="1">Shoot tissue taken approximately 20 cm above the soil surface</tissue>
    </source>
</reference>